<evidence type="ECO:0000256" key="1">
    <source>
        <dbReference type="SAM" id="Phobius"/>
    </source>
</evidence>
<feature type="transmembrane region" description="Helical" evidence="1">
    <location>
        <begin position="165"/>
        <end position="186"/>
    </location>
</feature>
<feature type="transmembrane region" description="Helical" evidence="1">
    <location>
        <begin position="275"/>
        <end position="298"/>
    </location>
</feature>
<feature type="transmembrane region" description="Helical" evidence="1">
    <location>
        <begin position="424"/>
        <end position="442"/>
    </location>
</feature>
<name>A0A5N6R9S0_9ROSI</name>
<dbReference type="PANTHER" id="PTHR31963:SF4">
    <property type="entry name" value="GUSTATORY RECEPTOR"/>
    <property type="match status" value="1"/>
</dbReference>
<reference evidence="2 3" key="1">
    <citation type="submission" date="2019-06" db="EMBL/GenBank/DDBJ databases">
        <title>A chromosomal-level reference genome of Carpinus fangiana (Coryloideae, Betulaceae).</title>
        <authorList>
            <person name="Yang X."/>
            <person name="Wang Z."/>
            <person name="Zhang L."/>
            <person name="Hao G."/>
            <person name="Liu J."/>
            <person name="Yang Y."/>
        </authorList>
    </citation>
    <scope>NUCLEOTIDE SEQUENCE [LARGE SCALE GENOMIC DNA]</scope>
    <source>
        <strain evidence="2">Cfa_2016G</strain>
        <tissue evidence="2">Leaf</tissue>
    </source>
</reference>
<dbReference type="Pfam" id="PF12056">
    <property type="entry name" value="DUF3537"/>
    <property type="match status" value="1"/>
</dbReference>
<dbReference type="OrthoDB" id="1895543at2759"/>
<dbReference type="InterPro" id="IPR021924">
    <property type="entry name" value="DUF3537"/>
</dbReference>
<keyword evidence="1" id="KW-1133">Transmembrane helix</keyword>
<sequence>MATTSPDAHIDINFTSGRHIDLHDNEPNQSNATVPLLLQPSYARSKSIMSDELRKFRISLRWCALDHSSCFGKFISYFTFIFFTILVPFVACFSARVPASAAIDDPVSFNKLVQLPESGLATIAFFALSGFFSRFGLRQLLFLEGLQEDSLYVQRGYRRELDKSFRYLACILLPSFFVELAHKIIFFTTVTISLPFLSTSVALNSVVFVFVLASWVYRTGVFLLVCVLFRLTCELQILRFEGLHKMFEGCVADSGLIFKEHVRIRKQLLATSHRYRLFIIACLVTITVSQFVALLLVLSSKYEKTFFNSGDLVVCSAVQLSGFLLCLLGAARITHRAQGIVSVATRWQMVVTYASSESGQLEGHTHMPEADCIDNNIDSVSSSDICTSISPQDPSLFQTRQALVTYLQHNTGGITLFGFALDRGLLHTLFAFEFSLVLWILSKVVVLS</sequence>
<proteinExistence type="predicted"/>
<protein>
    <submittedName>
        <fullName evidence="2">Uncharacterized protein</fullName>
    </submittedName>
</protein>
<accession>A0A5N6R9S0</accession>
<feature type="transmembrane region" description="Helical" evidence="1">
    <location>
        <begin position="310"/>
        <end position="330"/>
    </location>
</feature>
<organism evidence="2 3">
    <name type="scientific">Carpinus fangiana</name>
    <dbReference type="NCBI Taxonomy" id="176857"/>
    <lineage>
        <taxon>Eukaryota</taxon>
        <taxon>Viridiplantae</taxon>
        <taxon>Streptophyta</taxon>
        <taxon>Embryophyta</taxon>
        <taxon>Tracheophyta</taxon>
        <taxon>Spermatophyta</taxon>
        <taxon>Magnoliopsida</taxon>
        <taxon>eudicotyledons</taxon>
        <taxon>Gunneridae</taxon>
        <taxon>Pentapetalae</taxon>
        <taxon>rosids</taxon>
        <taxon>fabids</taxon>
        <taxon>Fagales</taxon>
        <taxon>Betulaceae</taxon>
        <taxon>Carpinus</taxon>
    </lineage>
</organism>
<evidence type="ECO:0000313" key="3">
    <source>
        <dbReference type="Proteomes" id="UP000327013"/>
    </source>
</evidence>
<feature type="transmembrane region" description="Helical" evidence="1">
    <location>
        <begin position="74"/>
        <end position="99"/>
    </location>
</feature>
<feature type="transmembrane region" description="Helical" evidence="1">
    <location>
        <begin position="119"/>
        <end position="137"/>
    </location>
</feature>
<dbReference type="Proteomes" id="UP000327013">
    <property type="component" value="Chromosome 5"/>
</dbReference>
<keyword evidence="1" id="KW-0812">Transmembrane</keyword>
<keyword evidence="1" id="KW-0472">Membrane</keyword>
<dbReference type="AlphaFoldDB" id="A0A5N6R9S0"/>
<keyword evidence="3" id="KW-1185">Reference proteome</keyword>
<gene>
    <name evidence="2" type="ORF">FH972_013305</name>
</gene>
<evidence type="ECO:0000313" key="2">
    <source>
        <dbReference type="EMBL" id="KAE8056537.1"/>
    </source>
</evidence>
<feature type="transmembrane region" description="Helical" evidence="1">
    <location>
        <begin position="206"/>
        <end position="229"/>
    </location>
</feature>
<dbReference type="EMBL" id="CM017325">
    <property type="protein sequence ID" value="KAE8056537.1"/>
    <property type="molecule type" value="Genomic_DNA"/>
</dbReference>
<dbReference type="PANTHER" id="PTHR31963">
    <property type="entry name" value="RAS GUANINE NUCLEOTIDE EXCHANGE FACTOR K"/>
    <property type="match status" value="1"/>
</dbReference>